<dbReference type="Pfam" id="PF00501">
    <property type="entry name" value="AMP-binding"/>
    <property type="match status" value="2"/>
</dbReference>
<evidence type="ECO:0000256" key="3">
    <source>
        <dbReference type="ARBA" id="ARBA00022598"/>
    </source>
</evidence>
<evidence type="ECO:0000313" key="7">
    <source>
        <dbReference type="Proteomes" id="UP000193144"/>
    </source>
</evidence>
<dbReference type="GO" id="GO:0016874">
    <property type="term" value="F:ligase activity"/>
    <property type="evidence" value="ECO:0007669"/>
    <property type="project" value="UniProtKB-KW"/>
</dbReference>
<name>A0A1Y1ZUL0_9PLEO</name>
<dbReference type="Gene3D" id="3.30.300.30">
    <property type="match status" value="2"/>
</dbReference>
<dbReference type="STRING" id="1231657.A0A1Y1ZUL0"/>
<evidence type="ECO:0000259" key="5">
    <source>
        <dbReference type="PROSITE" id="PS50075"/>
    </source>
</evidence>
<evidence type="ECO:0000313" key="6">
    <source>
        <dbReference type="EMBL" id="ORY13912.1"/>
    </source>
</evidence>
<dbReference type="GO" id="GO:0043041">
    <property type="term" value="P:amino acid activation for nonribosomal peptide biosynthetic process"/>
    <property type="evidence" value="ECO:0007669"/>
    <property type="project" value="TreeGrafter"/>
</dbReference>
<dbReference type="PROSITE" id="PS00012">
    <property type="entry name" value="PHOSPHOPANTETHEINE"/>
    <property type="match status" value="2"/>
</dbReference>
<protein>
    <recommendedName>
        <fullName evidence="5">Carrier domain-containing protein</fullName>
    </recommendedName>
</protein>
<keyword evidence="3" id="KW-0436">Ligase</keyword>
<dbReference type="InterPro" id="IPR036736">
    <property type="entry name" value="ACP-like_sf"/>
</dbReference>
<dbReference type="PANTHER" id="PTHR45527:SF11">
    <property type="entry name" value="NONRIBOSOMAL PEPTIDE SYNTHETASE 5"/>
    <property type="match status" value="1"/>
</dbReference>
<dbReference type="OrthoDB" id="416786at2759"/>
<reference evidence="6 7" key="1">
    <citation type="submission" date="2016-07" db="EMBL/GenBank/DDBJ databases">
        <title>Pervasive Adenine N6-methylation of Active Genes in Fungi.</title>
        <authorList>
            <consortium name="DOE Joint Genome Institute"/>
            <person name="Mondo S.J."/>
            <person name="Dannebaum R.O."/>
            <person name="Kuo R.C."/>
            <person name="Labutti K."/>
            <person name="Haridas S."/>
            <person name="Kuo A."/>
            <person name="Salamov A."/>
            <person name="Ahrendt S.R."/>
            <person name="Lipzen A."/>
            <person name="Sullivan W."/>
            <person name="Andreopoulos W.B."/>
            <person name="Clum A."/>
            <person name="Lindquist E."/>
            <person name="Daum C."/>
            <person name="Ramamoorthy G.K."/>
            <person name="Gryganskyi A."/>
            <person name="Culley D."/>
            <person name="Magnuson J.K."/>
            <person name="James T.Y."/>
            <person name="O'Malley M.A."/>
            <person name="Stajich J.E."/>
            <person name="Spatafora J.W."/>
            <person name="Visel A."/>
            <person name="Grigoriev I.V."/>
        </authorList>
    </citation>
    <scope>NUCLEOTIDE SEQUENCE [LARGE SCALE GENOMIC DNA]</scope>
    <source>
        <strain evidence="6 7">CBS 115471</strain>
    </source>
</reference>
<dbReference type="Proteomes" id="UP000193144">
    <property type="component" value="Unassembled WGS sequence"/>
</dbReference>
<sequence>MTTDVLQLIDRRVNETPQHVAIFCGDDSISYRDFKAVVSGVAGLIVSKGTRFGSIIPVLCSRGVDSVIAYVAILAAGACFVPIDIETWSDDRIHNVLKRLTPLLVVCTRRVPQVTGHYDTVCVDLDLRRSLLRQRSTTPFPWVESVGKNDLAYIVFTSGTTGKPKGVMISRASLHHYVCQGETAEPFNLGVQPEDVVLCVLSVAFDAFTITAMSTLCGGGTLLLSDPSSILRDIRKCTILPITPSVLGTLQPHESYERIRSIFLGGELPDLGVVKKWARKDRKIFNGYGATETTCTSMMTKILPEEPITLGHPISGTQVYLFDEQLRECNEGEIVIGGEGLALGYFQDEKSTEDKFLEWRSRRVYRTGDYARRTKAGLIFLGRKDDMVKNRDTRVSLQLEIAPALRSYPGAKDAIAFMHEDLLAAFVTPSHLDPVDIRRHLQATNDSFHVPDVVRVIENMPLNSNGKLNIQALKSLLCETGTPGLERDEHLDLPLSQDLSLMVLWKVCLSEALGIPEERITTQASFWDLGGNSLSAIRLLSLLSAHSYTICFKDLFTLRSLDDVLGTIERLDVPCASLGEQRHGEATPQQLQMIRSTLRTWNTGYILASIAVDLNQSIITPVSFESAWRSVILRHPIFALGFDMQQGSVVEQSPTKLNWFTSTVVGQNFEAITLETARLMLDYVRQVSEDELFYPANFFRLVVAPDKRMELLWLVHHSLVDGWSIGVLMEEVELVLQGANLPLPSPFSTFIRHRQALVDESRSQSMPFWREVLDTCPPGIHARHPTTSGALGSQWRREVRQPLPFSLDRLLEATKKLRLTSAAIFCASWAILLSVYQGNAHVVFGLVMSGRSLPMPSIERVVGPVVNTCPFSIAVPFEGSQQEYGERVQGLLLDLHRHQWAFMEAVSESTPTGLTNIFDTTIAIEIDLPKSARPKTLMGVPIGLSRKDLPEFPLVNFIELEDDNLVCRLVANETFSQPLLTRMLSHFCNILDSFVSESLGSMGSIRLGMIDSADANLLTCSHHVDVPGPLPIPNLKVAFERAVAKWPNLTAVESKQLTLTYHQLDLWANDLASILRSHVEVGDCIGLISDGSVEWIAATLAIIKVGAVYVPVEMDLPLARKEYMLKKSNAKFYLVPNQQCEAKVRGVKHSQLNISTRPFITRESEPEVVIPSSSPAYLIFTSGSTGNPKPVMIKHEAVVSFLSSSEVCLHARPHRRHAQLFAVGFDVSIGEIFGTLCYGATLMLKDPEDPLKHLEKVHALMATPSLLSTLSPEDYPNLDTVLLAGEVVPQALADRWSSHVQLFNGYGPCECTIIASLAELRRGDIVTIGRPIAQNRIYILNDRLGLVPIGVKGEICISGVQVADGYMDKELQANTRFMQDPFHPGARMYRTGDVGAWTDNLSLLFYGRKDLQVKVRGYRIELEEVENAITSVFPETRHAMVYVEEDNLLAVVCPPLYTDLHIAKQSLTGLLPNHAIPSRILGVESFQTTSNGKVDREAMKILARLTLEPSTNVKEHSLHRVVMSRTADLVAQAWKDALGLPLDHTVDSDDDFMEIGGNSLRQIHMLQKLSSRLSYRIPLRLLILNPVFHNLVSAVESFGTNRKAQTSTEGPSFLVYSLSSPTPPRSHSMLSRREKTMFEIYSRSNQRAAFNVITKLEVTGELDLKCLQRNVDSVLARHELLRTSYVQELDMPCRRLLGYPPVSKIVPGGNVSMQSIDAELLQEIRLSEDHPLYVYLVQEEWGCCIILKMHHIIGDKSSLKILLKDISEEYNRENRSATTVTPTLTYADYAGWENLNKARLDSVDERYWRHELDPLPNLPFSAAHDDFVPSNGTTTSFLIPEVPAHRPQLEFWLAVIVRGVDSSTSCGEIVIGLSHMDRSEPGTEEMIGLFLDCIPIRVHTEFFKTPDFLKHIRTRIDEALSHALPSRQIQEIIGTGRLFDVVVTYHRKEDSIAYSFHLPGISVKEHLVRMPGSRFPLLVEIYEVDGGTEIHLEYSTLLISESQIELIKRGVLASYMSWH</sequence>
<dbReference type="SUPFAM" id="SSF56801">
    <property type="entry name" value="Acetyl-CoA synthetase-like"/>
    <property type="match status" value="2"/>
</dbReference>
<keyword evidence="1" id="KW-0596">Phosphopantetheine</keyword>
<dbReference type="PANTHER" id="PTHR45527">
    <property type="entry name" value="NONRIBOSOMAL PEPTIDE SYNTHETASE"/>
    <property type="match status" value="1"/>
</dbReference>
<evidence type="ECO:0000256" key="2">
    <source>
        <dbReference type="ARBA" id="ARBA00022553"/>
    </source>
</evidence>
<dbReference type="Gene3D" id="3.40.50.12780">
    <property type="entry name" value="N-terminal domain of ligase-like"/>
    <property type="match status" value="2"/>
</dbReference>
<evidence type="ECO:0000256" key="1">
    <source>
        <dbReference type="ARBA" id="ARBA00022450"/>
    </source>
</evidence>
<gene>
    <name evidence="6" type="ORF">BCR34DRAFT_534905</name>
</gene>
<accession>A0A1Y1ZUL0</accession>
<dbReference type="Gene3D" id="3.30.559.10">
    <property type="entry name" value="Chloramphenicol acetyltransferase-like domain"/>
    <property type="match status" value="2"/>
</dbReference>
<dbReference type="EMBL" id="MCFA01000037">
    <property type="protein sequence ID" value="ORY13912.1"/>
    <property type="molecule type" value="Genomic_DNA"/>
</dbReference>
<dbReference type="InterPro" id="IPR020845">
    <property type="entry name" value="AMP-binding_CS"/>
</dbReference>
<dbReference type="GO" id="GO:0005737">
    <property type="term" value="C:cytoplasm"/>
    <property type="evidence" value="ECO:0007669"/>
    <property type="project" value="TreeGrafter"/>
</dbReference>
<dbReference type="GO" id="GO:0031177">
    <property type="term" value="F:phosphopantetheine binding"/>
    <property type="evidence" value="ECO:0007669"/>
    <property type="project" value="TreeGrafter"/>
</dbReference>
<dbReference type="InterPro" id="IPR045851">
    <property type="entry name" value="AMP-bd_C_sf"/>
</dbReference>
<comment type="similarity">
    <text evidence="4">Belongs to the NRP synthetase family.</text>
</comment>
<dbReference type="InterPro" id="IPR023213">
    <property type="entry name" value="CAT-like_dom_sf"/>
</dbReference>
<dbReference type="GO" id="GO:0044550">
    <property type="term" value="P:secondary metabolite biosynthetic process"/>
    <property type="evidence" value="ECO:0007669"/>
    <property type="project" value="TreeGrafter"/>
</dbReference>
<dbReference type="SUPFAM" id="SSF52777">
    <property type="entry name" value="CoA-dependent acyltransferases"/>
    <property type="match status" value="4"/>
</dbReference>
<dbReference type="InterPro" id="IPR010071">
    <property type="entry name" value="AA_adenyl_dom"/>
</dbReference>
<comment type="caution">
    <text evidence="6">The sequence shown here is derived from an EMBL/GenBank/DDBJ whole genome shotgun (WGS) entry which is preliminary data.</text>
</comment>
<dbReference type="Pfam" id="PF00668">
    <property type="entry name" value="Condensation"/>
    <property type="match status" value="2"/>
</dbReference>
<dbReference type="NCBIfam" id="TIGR01733">
    <property type="entry name" value="AA-adenyl-dom"/>
    <property type="match status" value="1"/>
</dbReference>
<dbReference type="SUPFAM" id="SSF47336">
    <property type="entry name" value="ACP-like"/>
    <property type="match status" value="2"/>
</dbReference>
<proteinExistence type="inferred from homology"/>
<dbReference type="InterPro" id="IPR009081">
    <property type="entry name" value="PP-bd_ACP"/>
</dbReference>
<dbReference type="PROSITE" id="PS50075">
    <property type="entry name" value="CARRIER"/>
    <property type="match status" value="2"/>
</dbReference>
<dbReference type="InterPro" id="IPR006162">
    <property type="entry name" value="Ppantetheine_attach_site"/>
</dbReference>
<dbReference type="InterPro" id="IPR042099">
    <property type="entry name" value="ANL_N_sf"/>
</dbReference>
<evidence type="ECO:0000256" key="4">
    <source>
        <dbReference type="ARBA" id="ARBA00029454"/>
    </source>
</evidence>
<keyword evidence="7" id="KW-1185">Reference proteome</keyword>
<feature type="domain" description="Carrier" evidence="5">
    <location>
        <begin position="499"/>
        <end position="572"/>
    </location>
</feature>
<dbReference type="Pfam" id="PF00550">
    <property type="entry name" value="PP-binding"/>
    <property type="match status" value="2"/>
</dbReference>
<dbReference type="PROSITE" id="PS00455">
    <property type="entry name" value="AMP_BINDING"/>
    <property type="match status" value="2"/>
</dbReference>
<feature type="domain" description="Carrier" evidence="5">
    <location>
        <begin position="1524"/>
        <end position="1599"/>
    </location>
</feature>
<keyword evidence="2" id="KW-0597">Phosphoprotein</keyword>
<organism evidence="6 7">
    <name type="scientific">Clohesyomyces aquaticus</name>
    <dbReference type="NCBI Taxonomy" id="1231657"/>
    <lineage>
        <taxon>Eukaryota</taxon>
        <taxon>Fungi</taxon>
        <taxon>Dikarya</taxon>
        <taxon>Ascomycota</taxon>
        <taxon>Pezizomycotina</taxon>
        <taxon>Dothideomycetes</taxon>
        <taxon>Pleosporomycetidae</taxon>
        <taxon>Pleosporales</taxon>
        <taxon>Lindgomycetaceae</taxon>
        <taxon>Clohesyomyces</taxon>
    </lineage>
</organism>
<dbReference type="InterPro" id="IPR001242">
    <property type="entry name" value="Condensation_dom"/>
</dbReference>
<dbReference type="Gene3D" id="3.30.559.30">
    <property type="entry name" value="Nonribosomal peptide synthetase, condensation domain"/>
    <property type="match status" value="2"/>
</dbReference>
<dbReference type="Gene3D" id="1.10.1200.10">
    <property type="entry name" value="ACP-like"/>
    <property type="match status" value="2"/>
</dbReference>
<dbReference type="InterPro" id="IPR000873">
    <property type="entry name" value="AMP-dep_synth/lig_dom"/>
</dbReference>